<sequence>MYAWLSKPALMGATCVSLACFSMSSAQASTFSAEDIFNLEHASAIQISPSGDHVVYVRNSNDVMRDNTQRSLWMLNTQSGEHYPLYADDASYTQPVWSPSGDRLAFVSSQSGRNQIHIHWVEHDRSARISSVDAAPSGLSWAPNGEQLAFSMEVKAPTSDFARSVYRPTPPAGASWAERPQIFERAQYQQDGRGLMESAHRHIFIVAADGGTARQVTKGNFNHGGQLAWTPDSEHIVFAANRSDNFEFESRQNELYKVSLQGDIEQLTDEPGTKRDPVFSPDGRRLAYTHGTADNVPYANSKLRVMDWSSRRSNELLTDFDRSVTSPYWQGNDALVISYEDRGATKLARVTLRGRMQDLVTDVSGMPSGRPYNNGMFSMNTRGDIAYTRGHATRSGDVGFKRHNRDAVYLTNLNADVLGQRELGEVHEFTYRSQTDDAEIHAWYITPPGFDPSQSYPLIIEIHGGPHLNYGPHFSAELQRYAAEGYVVVYNNYRGSTSYGEDFAMLLDNKYASVDDFGDHMSAVDAMIEKGFIDERNLFIAGGSAGGIATTYAIGLTDRFNAAAATNPVINWVSKVLTADSYIGQIQNQFPGNPWEEHEHYWERSPLSLVGNVTTPTLLFTGTDDRRTPISDTEQYYQALQLLGVETAMVRVPGASHGVSARPSNMIAKVEHALAWFKRYHVDSADAD</sequence>
<protein>
    <submittedName>
        <fullName evidence="5">Acylaminoacyl-peptidase</fullName>
    </submittedName>
    <submittedName>
        <fullName evidence="6">Peptidase S9 family protein</fullName>
    </submittedName>
</protein>
<dbReference type="Pfam" id="PF00326">
    <property type="entry name" value="Peptidase_S9"/>
    <property type="match status" value="1"/>
</dbReference>
<organism evidence="5 7">
    <name type="scientific">Aliidiomarina maris</name>
    <dbReference type="NCBI Taxonomy" id="531312"/>
    <lineage>
        <taxon>Bacteria</taxon>
        <taxon>Pseudomonadati</taxon>
        <taxon>Pseudomonadota</taxon>
        <taxon>Gammaproteobacteria</taxon>
        <taxon>Alteromonadales</taxon>
        <taxon>Idiomarinaceae</taxon>
        <taxon>Aliidiomarina</taxon>
    </lineage>
</organism>
<dbReference type="Gene3D" id="2.120.10.30">
    <property type="entry name" value="TolB, C-terminal domain"/>
    <property type="match status" value="2"/>
</dbReference>
<evidence type="ECO:0000259" key="3">
    <source>
        <dbReference type="Pfam" id="PF00326"/>
    </source>
</evidence>
<dbReference type="GO" id="GO:0006508">
    <property type="term" value="P:proteolysis"/>
    <property type="evidence" value="ECO:0007669"/>
    <property type="project" value="InterPro"/>
</dbReference>
<evidence type="ECO:0000256" key="2">
    <source>
        <dbReference type="SAM" id="SignalP"/>
    </source>
</evidence>
<dbReference type="InterPro" id="IPR001375">
    <property type="entry name" value="Peptidase_S9_cat"/>
</dbReference>
<dbReference type="InterPro" id="IPR002469">
    <property type="entry name" value="Peptidase_S9B_N"/>
</dbReference>
<evidence type="ECO:0000259" key="4">
    <source>
        <dbReference type="Pfam" id="PF00930"/>
    </source>
</evidence>
<feature type="chain" id="PRO_5016282048" evidence="2">
    <location>
        <begin position="29"/>
        <end position="688"/>
    </location>
</feature>
<gene>
    <name evidence="5" type="ORF">B0I24_10362</name>
    <name evidence="6" type="ORF">CWE07_03930</name>
</gene>
<evidence type="ECO:0000313" key="5">
    <source>
        <dbReference type="EMBL" id="RAJ99068.1"/>
    </source>
</evidence>
<dbReference type="EMBL" id="PIPK01000002">
    <property type="protein sequence ID" value="RUO27769.1"/>
    <property type="molecule type" value="Genomic_DNA"/>
</dbReference>
<name>A0A327X1I3_9GAMM</name>
<reference evidence="6 8" key="1">
    <citation type="journal article" date="2018" name="Front. Microbiol.">
        <title>Genome-Based Analysis Reveals the Taxonomy and Diversity of the Family Idiomarinaceae.</title>
        <authorList>
            <person name="Liu Y."/>
            <person name="Lai Q."/>
            <person name="Shao Z."/>
        </authorList>
    </citation>
    <scope>NUCLEOTIDE SEQUENCE [LARGE SCALE GENOMIC DNA]</scope>
    <source>
        <strain evidence="6 8">CF12-14</strain>
    </source>
</reference>
<dbReference type="PANTHER" id="PTHR42776:SF27">
    <property type="entry name" value="DIPEPTIDYL PEPTIDASE FAMILY MEMBER 6"/>
    <property type="match status" value="1"/>
</dbReference>
<dbReference type="Proteomes" id="UP000249203">
    <property type="component" value="Unassembled WGS sequence"/>
</dbReference>
<keyword evidence="2" id="KW-0732">Signal</keyword>
<evidence type="ECO:0000313" key="6">
    <source>
        <dbReference type="EMBL" id="RUO27769.1"/>
    </source>
</evidence>
<dbReference type="OrthoDB" id="9812921at2"/>
<evidence type="ECO:0000313" key="7">
    <source>
        <dbReference type="Proteomes" id="UP000249203"/>
    </source>
</evidence>
<dbReference type="PROSITE" id="PS51257">
    <property type="entry name" value="PROKAR_LIPOPROTEIN"/>
    <property type="match status" value="1"/>
</dbReference>
<comment type="caution">
    <text evidence="5">The sequence shown here is derived from an EMBL/GenBank/DDBJ whole genome shotgun (WGS) entry which is preliminary data.</text>
</comment>
<feature type="signal peptide" evidence="2">
    <location>
        <begin position="1"/>
        <end position="28"/>
    </location>
</feature>
<dbReference type="GO" id="GO:0004252">
    <property type="term" value="F:serine-type endopeptidase activity"/>
    <property type="evidence" value="ECO:0007669"/>
    <property type="project" value="TreeGrafter"/>
</dbReference>
<feature type="domain" description="Peptidase S9 prolyl oligopeptidase catalytic" evidence="3">
    <location>
        <begin position="472"/>
        <end position="680"/>
    </location>
</feature>
<dbReference type="Pfam" id="PF00930">
    <property type="entry name" value="DPPIV_N"/>
    <property type="match status" value="2"/>
</dbReference>
<dbReference type="Proteomes" id="UP000287865">
    <property type="component" value="Unassembled WGS sequence"/>
</dbReference>
<keyword evidence="8" id="KW-1185">Reference proteome</keyword>
<evidence type="ECO:0000256" key="1">
    <source>
        <dbReference type="ARBA" id="ARBA00022801"/>
    </source>
</evidence>
<feature type="domain" description="Dipeptidylpeptidase IV N-terminal" evidence="4">
    <location>
        <begin position="48"/>
        <end position="130"/>
    </location>
</feature>
<dbReference type="RefSeq" id="WP_111568691.1">
    <property type="nucleotide sequence ID" value="NZ_PIPK01000002.1"/>
</dbReference>
<evidence type="ECO:0000313" key="8">
    <source>
        <dbReference type="Proteomes" id="UP000287865"/>
    </source>
</evidence>
<feature type="domain" description="Dipeptidylpeptidase IV N-terminal" evidence="4">
    <location>
        <begin position="200"/>
        <end position="292"/>
    </location>
</feature>
<accession>A0A327X1I3</accession>
<dbReference type="AlphaFoldDB" id="A0A327X1I3"/>
<dbReference type="SUPFAM" id="SSF82171">
    <property type="entry name" value="DPP6 N-terminal domain-like"/>
    <property type="match status" value="1"/>
</dbReference>
<dbReference type="Gene3D" id="3.40.50.1820">
    <property type="entry name" value="alpha/beta hydrolase"/>
    <property type="match status" value="1"/>
</dbReference>
<reference evidence="5 7" key="2">
    <citation type="submission" date="2018-06" db="EMBL/GenBank/DDBJ databases">
        <title>Genomic Encyclopedia of Type Strains, Phase III (KMG-III): the genomes of soil and plant-associated and newly described type strains.</title>
        <authorList>
            <person name="Whitman W."/>
        </authorList>
    </citation>
    <scope>NUCLEOTIDE SEQUENCE [LARGE SCALE GENOMIC DNA]</scope>
    <source>
        <strain evidence="5 7">CGMCC 1.15366</strain>
    </source>
</reference>
<dbReference type="EMBL" id="QLMD01000003">
    <property type="protein sequence ID" value="RAJ99068.1"/>
    <property type="molecule type" value="Genomic_DNA"/>
</dbReference>
<keyword evidence="1" id="KW-0378">Hydrolase</keyword>
<dbReference type="InterPro" id="IPR029058">
    <property type="entry name" value="AB_hydrolase_fold"/>
</dbReference>
<dbReference type="InterPro" id="IPR011042">
    <property type="entry name" value="6-blade_b-propeller_TolB-like"/>
</dbReference>
<proteinExistence type="predicted"/>
<dbReference type="SUPFAM" id="SSF53474">
    <property type="entry name" value="alpha/beta-Hydrolases"/>
    <property type="match status" value="1"/>
</dbReference>
<dbReference type="PANTHER" id="PTHR42776">
    <property type="entry name" value="SERINE PEPTIDASE S9 FAMILY MEMBER"/>
    <property type="match status" value="1"/>
</dbReference>